<feature type="compositionally biased region" description="Gly residues" evidence="1">
    <location>
        <begin position="68"/>
        <end position="80"/>
    </location>
</feature>
<evidence type="ECO:0000313" key="2">
    <source>
        <dbReference type="EMBL" id="KAJ3609269.1"/>
    </source>
</evidence>
<evidence type="ECO:0000313" key="3">
    <source>
        <dbReference type="Proteomes" id="UP001148018"/>
    </source>
</evidence>
<feature type="non-terminal residue" evidence="2">
    <location>
        <position position="1"/>
    </location>
</feature>
<accession>A0A9Q0ELF2</accession>
<dbReference type="EMBL" id="JANIIK010000039">
    <property type="protein sequence ID" value="KAJ3609269.1"/>
    <property type="molecule type" value="Genomic_DNA"/>
</dbReference>
<keyword evidence="3" id="KW-1185">Reference proteome</keyword>
<feature type="region of interest" description="Disordered" evidence="1">
    <location>
        <begin position="57"/>
        <end position="109"/>
    </location>
</feature>
<sequence>PGGRRAVRLLLPAGALPLPAPWLLLVSGEPRPHQVLPVPALHPKPLLQQELCAAVSEPAPGARPAAAGQGGPGAAAGGGAAHQQGELQPVHLRQLQRGHRHSAAGCQAG</sequence>
<dbReference type="AlphaFoldDB" id="A0A9Q0ELF2"/>
<reference evidence="2" key="1">
    <citation type="submission" date="2022-07" db="EMBL/GenBank/DDBJ databases">
        <title>Chromosome-level genome of Muraenolepis orangiensis.</title>
        <authorList>
            <person name="Kim J."/>
        </authorList>
    </citation>
    <scope>NUCLEOTIDE SEQUENCE</scope>
    <source>
        <strain evidence="2">KU_S4_2022</strain>
        <tissue evidence="2">Muscle</tissue>
    </source>
</reference>
<comment type="caution">
    <text evidence="2">The sequence shown here is derived from an EMBL/GenBank/DDBJ whole genome shotgun (WGS) entry which is preliminary data.</text>
</comment>
<evidence type="ECO:0000256" key="1">
    <source>
        <dbReference type="SAM" id="MobiDB-lite"/>
    </source>
</evidence>
<proteinExistence type="predicted"/>
<feature type="compositionally biased region" description="Low complexity" evidence="1">
    <location>
        <begin position="58"/>
        <end position="67"/>
    </location>
</feature>
<name>A0A9Q0ELF2_9TELE</name>
<gene>
    <name evidence="2" type="ORF">NHX12_023793</name>
</gene>
<dbReference type="Proteomes" id="UP001148018">
    <property type="component" value="Unassembled WGS sequence"/>
</dbReference>
<protein>
    <submittedName>
        <fullName evidence="2">Uncharacterized protein</fullName>
    </submittedName>
</protein>
<organism evidence="2 3">
    <name type="scientific">Muraenolepis orangiensis</name>
    <name type="common">Patagonian moray cod</name>
    <dbReference type="NCBI Taxonomy" id="630683"/>
    <lineage>
        <taxon>Eukaryota</taxon>
        <taxon>Metazoa</taxon>
        <taxon>Chordata</taxon>
        <taxon>Craniata</taxon>
        <taxon>Vertebrata</taxon>
        <taxon>Euteleostomi</taxon>
        <taxon>Actinopterygii</taxon>
        <taxon>Neopterygii</taxon>
        <taxon>Teleostei</taxon>
        <taxon>Neoteleostei</taxon>
        <taxon>Acanthomorphata</taxon>
        <taxon>Zeiogadaria</taxon>
        <taxon>Gadariae</taxon>
        <taxon>Gadiformes</taxon>
        <taxon>Muraenolepidoidei</taxon>
        <taxon>Muraenolepididae</taxon>
        <taxon>Muraenolepis</taxon>
    </lineage>
</organism>
<feature type="non-terminal residue" evidence="2">
    <location>
        <position position="109"/>
    </location>
</feature>